<comment type="caution">
    <text evidence="1">The sequence shown here is derived from an EMBL/GenBank/DDBJ whole genome shotgun (WGS) entry which is preliminary data.</text>
</comment>
<reference evidence="1 2" key="1">
    <citation type="submission" date="2024-09" db="EMBL/GenBank/DDBJ databases">
        <authorList>
            <person name="Sun Q."/>
            <person name="Mori K."/>
        </authorList>
    </citation>
    <scope>NUCLEOTIDE SEQUENCE [LARGE SCALE GENOMIC DNA]</scope>
    <source>
        <strain evidence="1 2">CCM 7468</strain>
    </source>
</reference>
<dbReference type="EMBL" id="JBHLVZ010000069">
    <property type="protein sequence ID" value="MFC0387810.1"/>
    <property type="molecule type" value="Genomic_DNA"/>
</dbReference>
<evidence type="ECO:0000313" key="1">
    <source>
        <dbReference type="EMBL" id="MFC0387810.1"/>
    </source>
</evidence>
<dbReference type="Proteomes" id="UP001589789">
    <property type="component" value="Unassembled WGS sequence"/>
</dbReference>
<name>A0ABV6IW20_9PROT</name>
<evidence type="ECO:0000313" key="2">
    <source>
        <dbReference type="Proteomes" id="UP001589789"/>
    </source>
</evidence>
<sequence>MAAPARAQVDRAPSALNLVGQPVSALAAHPDVVVILRSVTRGRQTYVLRHLRAAEPGGLHSADDRYIFGWTCDGGDCPQEGLFMGYDTQTERLYLLLVDEGVASLTVPTRRSPWPAPMAEAVLAMKPDLPNLRAE</sequence>
<organism evidence="1 2">
    <name type="scientific">Muricoccus vinaceus</name>
    <dbReference type="NCBI Taxonomy" id="424704"/>
    <lineage>
        <taxon>Bacteria</taxon>
        <taxon>Pseudomonadati</taxon>
        <taxon>Pseudomonadota</taxon>
        <taxon>Alphaproteobacteria</taxon>
        <taxon>Acetobacterales</taxon>
        <taxon>Roseomonadaceae</taxon>
        <taxon>Muricoccus</taxon>
    </lineage>
</organism>
<accession>A0ABV6IW20</accession>
<proteinExistence type="predicted"/>
<keyword evidence="2" id="KW-1185">Reference proteome</keyword>
<dbReference type="RefSeq" id="WP_377053615.1">
    <property type="nucleotide sequence ID" value="NZ_JBHLVZ010000069.1"/>
</dbReference>
<gene>
    <name evidence="1" type="ORF">ACFFIC_20020</name>
</gene>
<protein>
    <submittedName>
        <fullName evidence="1">Uncharacterized protein</fullName>
    </submittedName>
</protein>